<comment type="caution">
    <text evidence="5">The sequence shown here is derived from an EMBL/GenBank/DDBJ whole genome shotgun (WGS) entry which is preliminary data.</text>
</comment>
<evidence type="ECO:0000256" key="2">
    <source>
        <dbReference type="ARBA" id="ARBA00023125"/>
    </source>
</evidence>
<dbReference type="Pfam" id="PF13545">
    <property type="entry name" value="HTH_Crp_2"/>
    <property type="match status" value="1"/>
</dbReference>
<gene>
    <name evidence="5" type="ORF">H9962_01495</name>
</gene>
<accession>A0A9D2HCW8</accession>
<name>A0A9D2HCW8_9BACT</name>
<evidence type="ECO:0000256" key="3">
    <source>
        <dbReference type="ARBA" id="ARBA00023163"/>
    </source>
</evidence>
<evidence type="ECO:0000313" key="6">
    <source>
        <dbReference type="Proteomes" id="UP000824225"/>
    </source>
</evidence>
<dbReference type="Proteomes" id="UP000824225">
    <property type="component" value="Unassembled WGS sequence"/>
</dbReference>
<dbReference type="SUPFAM" id="SSF46785">
    <property type="entry name" value="Winged helix' DNA-binding domain"/>
    <property type="match status" value="1"/>
</dbReference>
<protein>
    <submittedName>
        <fullName evidence="5">Crp/Fnr family transcriptional regulator</fullName>
    </submittedName>
</protein>
<dbReference type="Gene3D" id="2.60.120.10">
    <property type="entry name" value="Jelly Rolls"/>
    <property type="match status" value="1"/>
</dbReference>
<dbReference type="InterPro" id="IPR018490">
    <property type="entry name" value="cNMP-bd_dom_sf"/>
</dbReference>
<feature type="domain" description="HTH crp-type" evidence="4">
    <location>
        <begin position="153"/>
        <end position="223"/>
    </location>
</feature>
<sequence>MPPVPASAIHTSTLPGLNKIWEKVLSLAQKQEHGKGRYLILNTVPTGTFFYLEKGRLTILHGAVNGKVQHMLYMEPGSLINVADALGRQSTNFRDPGCQFYCLTDVTLWSFPGFLLTDEAFISRNPELIANLLTSLGVKLLAMHNSLSYANAGDALTKICRFCLNMSQANDGATELVPNISQTELANLFGMHRGTLLRSIQELKQRGVIGELTKERLSIENLEELRRLAMR</sequence>
<dbReference type="PROSITE" id="PS51063">
    <property type="entry name" value="HTH_CRP_2"/>
    <property type="match status" value="1"/>
</dbReference>
<proteinExistence type="predicted"/>
<organism evidence="5 6">
    <name type="scientific">Candidatus Mailhella merdigallinarum</name>
    <dbReference type="NCBI Taxonomy" id="2838658"/>
    <lineage>
        <taxon>Bacteria</taxon>
        <taxon>Pseudomonadati</taxon>
        <taxon>Thermodesulfobacteriota</taxon>
        <taxon>Desulfovibrionia</taxon>
        <taxon>Desulfovibrionales</taxon>
        <taxon>Desulfovibrionaceae</taxon>
        <taxon>Mailhella</taxon>
    </lineage>
</organism>
<dbReference type="InterPro" id="IPR012318">
    <property type="entry name" value="HTH_CRP"/>
</dbReference>
<dbReference type="InterPro" id="IPR036390">
    <property type="entry name" value="WH_DNA-bd_sf"/>
</dbReference>
<evidence type="ECO:0000313" key="5">
    <source>
        <dbReference type="EMBL" id="HJA07856.1"/>
    </source>
</evidence>
<dbReference type="AlphaFoldDB" id="A0A9D2HCW8"/>
<dbReference type="EMBL" id="DXAN01000003">
    <property type="protein sequence ID" value="HJA07856.1"/>
    <property type="molecule type" value="Genomic_DNA"/>
</dbReference>
<dbReference type="SUPFAM" id="SSF51206">
    <property type="entry name" value="cAMP-binding domain-like"/>
    <property type="match status" value="1"/>
</dbReference>
<keyword evidence="1" id="KW-0805">Transcription regulation</keyword>
<keyword evidence="3" id="KW-0804">Transcription</keyword>
<dbReference type="GO" id="GO:0003677">
    <property type="term" value="F:DNA binding"/>
    <property type="evidence" value="ECO:0007669"/>
    <property type="project" value="UniProtKB-KW"/>
</dbReference>
<reference evidence="5" key="1">
    <citation type="journal article" date="2021" name="PeerJ">
        <title>Extensive microbial diversity within the chicken gut microbiome revealed by metagenomics and culture.</title>
        <authorList>
            <person name="Gilroy R."/>
            <person name="Ravi A."/>
            <person name="Getino M."/>
            <person name="Pursley I."/>
            <person name="Horton D.L."/>
            <person name="Alikhan N.F."/>
            <person name="Baker D."/>
            <person name="Gharbi K."/>
            <person name="Hall N."/>
            <person name="Watson M."/>
            <person name="Adriaenssens E.M."/>
            <person name="Foster-Nyarko E."/>
            <person name="Jarju S."/>
            <person name="Secka A."/>
            <person name="Antonio M."/>
            <person name="Oren A."/>
            <person name="Chaudhuri R.R."/>
            <person name="La Ragione R."/>
            <person name="Hildebrand F."/>
            <person name="Pallen M.J."/>
        </authorList>
    </citation>
    <scope>NUCLEOTIDE SEQUENCE</scope>
    <source>
        <strain evidence="5">CHK186-16707</strain>
    </source>
</reference>
<evidence type="ECO:0000256" key="1">
    <source>
        <dbReference type="ARBA" id="ARBA00023015"/>
    </source>
</evidence>
<evidence type="ECO:0000259" key="4">
    <source>
        <dbReference type="PROSITE" id="PS51063"/>
    </source>
</evidence>
<dbReference type="InterPro" id="IPR014710">
    <property type="entry name" value="RmlC-like_jellyroll"/>
</dbReference>
<dbReference type="GO" id="GO:0006355">
    <property type="term" value="P:regulation of DNA-templated transcription"/>
    <property type="evidence" value="ECO:0007669"/>
    <property type="project" value="InterPro"/>
</dbReference>
<reference evidence="5" key="2">
    <citation type="submission" date="2021-04" db="EMBL/GenBank/DDBJ databases">
        <authorList>
            <person name="Gilroy R."/>
        </authorList>
    </citation>
    <scope>NUCLEOTIDE SEQUENCE</scope>
    <source>
        <strain evidence="5">CHK186-16707</strain>
    </source>
</reference>
<keyword evidence="2" id="KW-0238">DNA-binding</keyword>